<keyword evidence="1" id="KW-0812">Transmembrane</keyword>
<protein>
    <submittedName>
        <fullName evidence="2">Uncharacterized protein</fullName>
    </submittedName>
</protein>
<keyword evidence="1" id="KW-0472">Membrane</keyword>
<evidence type="ECO:0000313" key="3">
    <source>
        <dbReference type="Proteomes" id="UP001301958"/>
    </source>
</evidence>
<dbReference type="Proteomes" id="UP001301958">
    <property type="component" value="Unassembled WGS sequence"/>
</dbReference>
<accession>A0AAN6YN56</accession>
<dbReference type="AlphaFoldDB" id="A0AAN6YN56"/>
<keyword evidence="1" id="KW-1133">Transmembrane helix</keyword>
<proteinExistence type="predicted"/>
<organism evidence="2 3">
    <name type="scientific">Podospora fimiseda</name>
    <dbReference type="NCBI Taxonomy" id="252190"/>
    <lineage>
        <taxon>Eukaryota</taxon>
        <taxon>Fungi</taxon>
        <taxon>Dikarya</taxon>
        <taxon>Ascomycota</taxon>
        <taxon>Pezizomycotina</taxon>
        <taxon>Sordariomycetes</taxon>
        <taxon>Sordariomycetidae</taxon>
        <taxon>Sordariales</taxon>
        <taxon>Podosporaceae</taxon>
        <taxon>Podospora</taxon>
    </lineage>
</organism>
<reference evidence="2" key="1">
    <citation type="journal article" date="2023" name="Mol. Phylogenet. Evol.">
        <title>Genome-scale phylogeny and comparative genomics of the fungal order Sordariales.</title>
        <authorList>
            <person name="Hensen N."/>
            <person name="Bonometti L."/>
            <person name="Westerberg I."/>
            <person name="Brannstrom I.O."/>
            <person name="Guillou S."/>
            <person name="Cros-Aarteil S."/>
            <person name="Calhoun S."/>
            <person name="Haridas S."/>
            <person name="Kuo A."/>
            <person name="Mondo S."/>
            <person name="Pangilinan J."/>
            <person name="Riley R."/>
            <person name="LaButti K."/>
            <person name="Andreopoulos B."/>
            <person name="Lipzen A."/>
            <person name="Chen C."/>
            <person name="Yan M."/>
            <person name="Daum C."/>
            <person name="Ng V."/>
            <person name="Clum A."/>
            <person name="Steindorff A."/>
            <person name="Ohm R.A."/>
            <person name="Martin F."/>
            <person name="Silar P."/>
            <person name="Natvig D.O."/>
            <person name="Lalanne C."/>
            <person name="Gautier V."/>
            <person name="Ament-Velasquez S.L."/>
            <person name="Kruys A."/>
            <person name="Hutchinson M.I."/>
            <person name="Powell A.J."/>
            <person name="Barry K."/>
            <person name="Miller A.N."/>
            <person name="Grigoriev I.V."/>
            <person name="Debuchy R."/>
            <person name="Gladieux P."/>
            <person name="Hiltunen Thoren M."/>
            <person name="Johannesson H."/>
        </authorList>
    </citation>
    <scope>NUCLEOTIDE SEQUENCE</scope>
    <source>
        <strain evidence="2">CBS 990.96</strain>
    </source>
</reference>
<evidence type="ECO:0000256" key="1">
    <source>
        <dbReference type="SAM" id="Phobius"/>
    </source>
</evidence>
<keyword evidence="3" id="KW-1185">Reference proteome</keyword>
<sequence>MMWPFFFLKKKIIWNFSVNFIYCWGVLQVQKCSADLLPVHSGLLYKKPQIIFHFFVFIAAFGFCKYVIR</sequence>
<comment type="caution">
    <text evidence="2">The sequence shown here is derived from an EMBL/GenBank/DDBJ whole genome shotgun (WGS) entry which is preliminary data.</text>
</comment>
<feature type="transmembrane region" description="Helical" evidence="1">
    <location>
        <begin position="50"/>
        <end position="68"/>
    </location>
</feature>
<gene>
    <name evidence="2" type="ORF">QBC38DRAFT_87087</name>
</gene>
<reference evidence="2" key="2">
    <citation type="submission" date="2023-05" db="EMBL/GenBank/DDBJ databases">
        <authorList>
            <consortium name="Lawrence Berkeley National Laboratory"/>
            <person name="Steindorff A."/>
            <person name="Hensen N."/>
            <person name="Bonometti L."/>
            <person name="Westerberg I."/>
            <person name="Brannstrom I.O."/>
            <person name="Guillou S."/>
            <person name="Cros-Aarteil S."/>
            <person name="Calhoun S."/>
            <person name="Haridas S."/>
            <person name="Kuo A."/>
            <person name="Mondo S."/>
            <person name="Pangilinan J."/>
            <person name="Riley R."/>
            <person name="Labutti K."/>
            <person name="Andreopoulos B."/>
            <person name="Lipzen A."/>
            <person name="Chen C."/>
            <person name="Yanf M."/>
            <person name="Daum C."/>
            <person name="Ng V."/>
            <person name="Clum A."/>
            <person name="Ohm R."/>
            <person name="Martin F."/>
            <person name="Silar P."/>
            <person name="Natvig D."/>
            <person name="Lalanne C."/>
            <person name="Gautier V."/>
            <person name="Ament-Velasquez S.L."/>
            <person name="Kruys A."/>
            <person name="Hutchinson M.I."/>
            <person name="Powell A.J."/>
            <person name="Barry K."/>
            <person name="Miller A.N."/>
            <person name="Grigoriev I.V."/>
            <person name="Debuchy R."/>
            <person name="Gladieux P."/>
            <person name="Thoren M.H."/>
            <person name="Johannesson H."/>
        </authorList>
    </citation>
    <scope>NUCLEOTIDE SEQUENCE</scope>
    <source>
        <strain evidence="2">CBS 990.96</strain>
    </source>
</reference>
<feature type="transmembrane region" description="Helical" evidence="1">
    <location>
        <begin position="12"/>
        <end position="30"/>
    </location>
</feature>
<name>A0AAN6YN56_9PEZI</name>
<dbReference type="EMBL" id="MU865478">
    <property type="protein sequence ID" value="KAK4222334.1"/>
    <property type="molecule type" value="Genomic_DNA"/>
</dbReference>
<evidence type="ECO:0000313" key="2">
    <source>
        <dbReference type="EMBL" id="KAK4222334.1"/>
    </source>
</evidence>